<feature type="non-terminal residue" evidence="7">
    <location>
        <position position="147"/>
    </location>
</feature>
<evidence type="ECO:0000256" key="3">
    <source>
        <dbReference type="ARBA" id="ARBA00022989"/>
    </source>
</evidence>
<feature type="transmembrane region" description="Helical" evidence="6">
    <location>
        <begin position="113"/>
        <end position="138"/>
    </location>
</feature>
<accession>X1SW54</accession>
<evidence type="ECO:0000256" key="6">
    <source>
        <dbReference type="SAM" id="Phobius"/>
    </source>
</evidence>
<organism evidence="7">
    <name type="scientific">marine sediment metagenome</name>
    <dbReference type="NCBI Taxonomy" id="412755"/>
    <lineage>
        <taxon>unclassified sequences</taxon>
        <taxon>metagenomes</taxon>
        <taxon>ecological metagenomes</taxon>
    </lineage>
</organism>
<evidence type="ECO:0000313" key="7">
    <source>
        <dbReference type="EMBL" id="GAI97312.1"/>
    </source>
</evidence>
<keyword evidence="2 6" id="KW-0812">Transmembrane</keyword>
<feature type="transmembrane region" description="Helical" evidence="6">
    <location>
        <begin position="80"/>
        <end position="101"/>
    </location>
</feature>
<feature type="coiled-coil region" evidence="5">
    <location>
        <begin position="28"/>
        <end position="55"/>
    </location>
</feature>
<dbReference type="GO" id="GO:0016020">
    <property type="term" value="C:membrane"/>
    <property type="evidence" value="ECO:0007669"/>
    <property type="project" value="UniProtKB-SubCell"/>
</dbReference>
<evidence type="ECO:0000256" key="5">
    <source>
        <dbReference type="SAM" id="Coils"/>
    </source>
</evidence>
<evidence type="ECO:0000256" key="1">
    <source>
        <dbReference type="ARBA" id="ARBA00004141"/>
    </source>
</evidence>
<feature type="transmembrane region" description="Helical" evidence="6">
    <location>
        <begin position="6"/>
        <end position="30"/>
    </location>
</feature>
<evidence type="ECO:0000256" key="2">
    <source>
        <dbReference type="ARBA" id="ARBA00022692"/>
    </source>
</evidence>
<dbReference type="Pfam" id="PF01956">
    <property type="entry name" value="EMC3_TMCO1"/>
    <property type="match status" value="1"/>
</dbReference>
<reference evidence="7" key="1">
    <citation type="journal article" date="2014" name="Front. Microbiol.">
        <title>High frequency of phylogenetically diverse reductive dehalogenase-homologous genes in deep subseafloor sedimentary metagenomes.</title>
        <authorList>
            <person name="Kawai M."/>
            <person name="Futagami T."/>
            <person name="Toyoda A."/>
            <person name="Takaki Y."/>
            <person name="Nishi S."/>
            <person name="Hori S."/>
            <person name="Arai W."/>
            <person name="Tsubouchi T."/>
            <person name="Morono Y."/>
            <person name="Uchiyama I."/>
            <person name="Ito T."/>
            <person name="Fujiyama A."/>
            <person name="Inagaki F."/>
            <person name="Takami H."/>
        </authorList>
    </citation>
    <scope>NUCLEOTIDE SEQUENCE</scope>
    <source>
        <strain evidence="7">Expedition CK06-06</strain>
    </source>
</reference>
<comment type="subcellular location">
    <subcellularLocation>
        <location evidence="1">Membrane</location>
        <topology evidence="1">Multi-pass membrane protein</topology>
    </subcellularLocation>
</comment>
<keyword evidence="5" id="KW-0175">Coiled coil</keyword>
<comment type="caution">
    <text evidence="7">The sequence shown here is derived from an EMBL/GenBank/DDBJ whole genome shotgun (WGS) entry which is preliminary data.</text>
</comment>
<proteinExistence type="predicted"/>
<dbReference type="SMART" id="SM01415">
    <property type="entry name" value="DUF106"/>
    <property type="match status" value="1"/>
</dbReference>
<protein>
    <recommendedName>
        <fullName evidence="8">DUF106 domain-containing protein</fullName>
    </recommendedName>
</protein>
<evidence type="ECO:0008006" key="8">
    <source>
        <dbReference type="Google" id="ProtNLM"/>
    </source>
</evidence>
<dbReference type="InterPro" id="IPR002809">
    <property type="entry name" value="EMC3/TMCO1"/>
</dbReference>
<dbReference type="AlphaFoldDB" id="X1SW54"/>
<name>X1SW54_9ZZZZ</name>
<evidence type="ECO:0000256" key="4">
    <source>
        <dbReference type="ARBA" id="ARBA00023136"/>
    </source>
</evidence>
<dbReference type="EMBL" id="BARW01018296">
    <property type="protein sequence ID" value="GAI97312.1"/>
    <property type="molecule type" value="Genomic_DNA"/>
</dbReference>
<keyword evidence="4 6" id="KW-0472">Membrane</keyword>
<gene>
    <name evidence="7" type="ORF">S12H4_31364</name>
</gene>
<sequence>MSNAVIIIQILFITIGMIVLGMALNYILGLRKEALREMRKKAKNLQERIKNAQLLGDYQLMAQTQKESVQFMKLMMKKQLIPLCLRCVIFISIFAVLGFIFSDYKKGLLPFPLLIFGNGWVAIYIIFSISISLIIYGVKRLYRKITG</sequence>
<keyword evidence="3 6" id="KW-1133">Transmembrane helix</keyword>